<dbReference type="GO" id="GO:0006203">
    <property type="term" value="P:dGTP catabolic process"/>
    <property type="evidence" value="ECO:0007669"/>
    <property type="project" value="TreeGrafter"/>
</dbReference>
<name>A0A226F8I6_FOLCA</name>
<evidence type="ECO:0000313" key="5">
    <source>
        <dbReference type="Proteomes" id="UP000198287"/>
    </source>
</evidence>
<dbReference type="EMBL" id="LNIX01000001">
    <property type="protein sequence ID" value="OXA65166.1"/>
    <property type="molecule type" value="Genomic_DNA"/>
</dbReference>
<dbReference type="InterPro" id="IPR050135">
    <property type="entry name" value="dGTPase-like"/>
</dbReference>
<comment type="similarity">
    <text evidence="1">Belongs to the SAMHD1 family.</text>
</comment>
<accession>A0A226F8I6</accession>
<dbReference type="GO" id="GO:0008832">
    <property type="term" value="F:dGTPase activity"/>
    <property type="evidence" value="ECO:0007669"/>
    <property type="project" value="TreeGrafter"/>
</dbReference>
<dbReference type="SUPFAM" id="SSF109604">
    <property type="entry name" value="HD-domain/PDEase-like"/>
    <property type="match status" value="1"/>
</dbReference>
<evidence type="ECO:0000313" key="4">
    <source>
        <dbReference type="EMBL" id="OXA65166.1"/>
    </source>
</evidence>
<evidence type="ECO:0000256" key="2">
    <source>
        <dbReference type="SAM" id="MobiDB-lite"/>
    </source>
</evidence>
<sequence length="536" mass="61226">MEQPKVNEKTRRGGGSSSSTGSTGSLEEQDEGIIDGTYLTDSSDSSATANNKETRPYTPSTTFQATRIKFFCDMVHSHVELPLICYKIINTRQFQRLRNLKQLGLCYYVYPTACHNRFEHCIGTSYLAGTYCKILQTNQPELNIDNQDLLCVYIAGLLHDLGHGPFSHTWEQFISTYDKNYSHEEMSIKMMDYLLESNDLWTLCKYQAGLTERDLVFIKEIILGHPISGDEFQGRPPNKHFLYQIVSNDITKIDVDKFDYILRDCTQLNVKTGFDFQRIFNNSRVFFVRPGLKGAAVEVAESAQDSTVTIIAYRKKISSTLQELFLGRFSLHQKAYQHKVVRIVEMMVVDGLKAAEPYFRVPSSTDPAKVLKLSTAHQDVSAFIKITDSVLEQIIEWGNGGASARKIFNDIINRKLYKCIGYLSDQINEDLLDDLKACEPALLLCYTSINYGRGDENPLNSALFYVKARPGRLFKHKFSGPNLESKCFFLLRPTYAYEEGETTSTISEEDEQKRMQLMEEKVELILQKHEVELELE</sequence>
<dbReference type="OrthoDB" id="9991235at2759"/>
<proteinExistence type="inferred from homology"/>
<dbReference type="OMA" id="PECASDM"/>
<reference evidence="4 5" key="1">
    <citation type="submission" date="2015-12" db="EMBL/GenBank/DDBJ databases">
        <title>The genome of Folsomia candida.</title>
        <authorList>
            <person name="Faddeeva A."/>
            <person name="Derks M.F."/>
            <person name="Anvar Y."/>
            <person name="Smit S."/>
            <person name="Van Straalen N."/>
            <person name="Roelofs D."/>
        </authorList>
    </citation>
    <scope>NUCLEOTIDE SEQUENCE [LARGE SCALE GENOMIC DNA]</scope>
    <source>
        <strain evidence="4 5">VU population</strain>
        <tissue evidence="4">Whole body</tissue>
    </source>
</reference>
<dbReference type="GO" id="GO:0005634">
    <property type="term" value="C:nucleus"/>
    <property type="evidence" value="ECO:0007669"/>
    <property type="project" value="TreeGrafter"/>
</dbReference>
<dbReference type="InterPro" id="IPR006674">
    <property type="entry name" value="HD_domain"/>
</dbReference>
<protein>
    <submittedName>
        <fullName evidence="4">Deoxynucleoside triphosphate triphosphohydrolase SAMHD1</fullName>
    </submittedName>
</protein>
<feature type="compositionally biased region" description="Polar residues" evidence="2">
    <location>
        <begin position="39"/>
        <end position="59"/>
    </location>
</feature>
<organism evidence="4 5">
    <name type="scientific">Folsomia candida</name>
    <name type="common">Springtail</name>
    <dbReference type="NCBI Taxonomy" id="158441"/>
    <lineage>
        <taxon>Eukaryota</taxon>
        <taxon>Metazoa</taxon>
        <taxon>Ecdysozoa</taxon>
        <taxon>Arthropoda</taxon>
        <taxon>Hexapoda</taxon>
        <taxon>Collembola</taxon>
        <taxon>Entomobryomorpha</taxon>
        <taxon>Isotomoidea</taxon>
        <taxon>Isotomidae</taxon>
        <taxon>Proisotominae</taxon>
        <taxon>Folsomia</taxon>
    </lineage>
</organism>
<comment type="caution">
    <text evidence="4">The sequence shown here is derived from an EMBL/GenBank/DDBJ whole genome shotgun (WGS) entry which is preliminary data.</text>
</comment>
<feature type="compositionally biased region" description="Basic and acidic residues" evidence="2">
    <location>
        <begin position="1"/>
        <end position="11"/>
    </location>
</feature>
<dbReference type="InterPro" id="IPR003607">
    <property type="entry name" value="HD/PDEase_dom"/>
</dbReference>
<dbReference type="AlphaFoldDB" id="A0A226F8I6"/>
<dbReference type="Pfam" id="PF01966">
    <property type="entry name" value="HD"/>
    <property type="match status" value="1"/>
</dbReference>
<feature type="region of interest" description="Disordered" evidence="2">
    <location>
        <begin position="1"/>
        <end position="59"/>
    </location>
</feature>
<gene>
    <name evidence="4" type="ORF">Fcan01_03267</name>
</gene>
<evidence type="ECO:0000256" key="1">
    <source>
        <dbReference type="ARBA" id="ARBA00005776"/>
    </source>
</evidence>
<dbReference type="SMART" id="SM00471">
    <property type="entry name" value="HDc"/>
    <property type="match status" value="1"/>
</dbReference>
<dbReference type="Proteomes" id="UP000198287">
    <property type="component" value="Unassembled WGS sequence"/>
</dbReference>
<dbReference type="PANTHER" id="PTHR11373:SF4">
    <property type="entry name" value="DEOXYNUCLEOSIDE TRIPHOSPHATE TRIPHOSPHOHYDROLASE SAMHD1"/>
    <property type="match status" value="1"/>
</dbReference>
<keyword evidence="5" id="KW-1185">Reference proteome</keyword>
<dbReference type="Gene3D" id="1.10.3210.10">
    <property type="entry name" value="Hypothetical protein af1432"/>
    <property type="match status" value="1"/>
</dbReference>
<dbReference type="PANTHER" id="PTHR11373">
    <property type="entry name" value="DEOXYNUCLEOSIDE TRIPHOSPHATE TRIPHOSPHOHYDROLASE"/>
    <property type="match status" value="1"/>
</dbReference>
<feature type="domain" description="HD/PDEase" evidence="3">
    <location>
        <begin position="113"/>
        <end position="270"/>
    </location>
</feature>
<evidence type="ECO:0000259" key="3">
    <source>
        <dbReference type="SMART" id="SM00471"/>
    </source>
</evidence>
<dbReference type="CDD" id="cd00077">
    <property type="entry name" value="HDc"/>
    <property type="match status" value="1"/>
</dbReference>
<keyword evidence="4" id="KW-0378">Hydrolase</keyword>